<evidence type="ECO:0000256" key="4">
    <source>
        <dbReference type="RuleBase" id="RU003651"/>
    </source>
</evidence>
<reference evidence="7 8" key="1">
    <citation type="journal article" date="2014" name="PLoS Genet.">
        <title>Phylogenetically driven sequencing of extremely halophilic archaea reveals strategies for static and dynamic osmo-response.</title>
        <authorList>
            <person name="Becker E.A."/>
            <person name="Seitzer P.M."/>
            <person name="Tritt A."/>
            <person name="Larsen D."/>
            <person name="Krusor M."/>
            <person name="Yao A.I."/>
            <person name="Wu D."/>
            <person name="Madern D."/>
            <person name="Eisen J.A."/>
            <person name="Darling A.E."/>
            <person name="Facciotti M.T."/>
        </authorList>
    </citation>
    <scope>NUCLEOTIDE SEQUENCE [LARGE SCALE GENOMIC DNA]</scope>
    <source>
        <strain evidence="7 8">GA33</strain>
    </source>
</reference>
<evidence type="ECO:0000256" key="2">
    <source>
        <dbReference type="ARBA" id="ARBA00022840"/>
    </source>
</evidence>
<keyword evidence="1 4" id="KW-0547">Nucleotide-binding</keyword>
<dbReference type="SMART" id="SM00382">
    <property type="entry name" value="AAA"/>
    <property type="match status" value="2"/>
</dbReference>
<keyword evidence="2 4" id="KW-0067">ATP-binding</keyword>
<dbReference type="GO" id="GO:0005524">
    <property type="term" value="F:ATP binding"/>
    <property type="evidence" value="ECO:0007669"/>
    <property type="project" value="UniProtKB-KW"/>
</dbReference>
<comment type="caution">
    <text evidence="7">The sequence shown here is derived from an EMBL/GenBank/DDBJ whole genome shotgun (WGS) entry which is preliminary data.</text>
</comment>
<feature type="domain" description="AAA+ ATPase" evidence="6">
    <location>
        <begin position="60"/>
        <end position="183"/>
    </location>
</feature>
<dbReference type="Pfam" id="PF00004">
    <property type="entry name" value="AAA"/>
    <property type="match status" value="2"/>
</dbReference>
<dbReference type="Proteomes" id="UP000011599">
    <property type="component" value="Unassembled WGS sequence"/>
</dbReference>
<comment type="similarity">
    <text evidence="4">Belongs to the AAA ATPase family.</text>
</comment>
<evidence type="ECO:0000256" key="1">
    <source>
        <dbReference type="ARBA" id="ARBA00022741"/>
    </source>
</evidence>
<evidence type="ECO:0000313" key="8">
    <source>
        <dbReference type="Proteomes" id="UP000011599"/>
    </source>
</evidence>
<dbReference type="eggNOG" id="arCOG01308">
    <property type="taxonomic scope" value="Archaea"/>
</dbReference>
<evidence type="ECO:0000259" key="6">
    <source>
        <dbReference type="SMART" id="SM00382"/>
    </source>
</evidence>
<dbReference type="InterPro" id="IPR003593">
    <property type="entry name" value="AAA+_ATPase"/>
</dbReference>
<dbReference type="Gene3D" id="1.10.8.60">
    <property type="match status" value="1"/>
</dbReference>
<gene>
    <name evidence="7" type="ORF">C496_14096</name>
</gene>
<dbReference type="PANTHER" id="PTHR23077">
    <property type="entry name" value="AAA-FAMILY ATPASE"/>
    <property type="match status" value="1"/>
</dbReference>
<organism evidence="7 8">
    <name type="scientific">Natronorubrum tibetense GA33</name>
    <dbReference type="NCBI Taxonomy" id="1114856"/>
    <lineage>
        <taxon>Archaea</taxon>
        <taxon>Methanobacteriati</taxon>
        <taxon>Methanobacteriota</taxon>
        <taxon>Stenosarchaea group</taxon>
        <taxon>Halobacteria</taxon>
        <taxon>Halobacteriales</taxon>
        <taxon>Natrialbaceae</taxon>
        <taxon>Natronorubrum</taxon>
    </lineage>
</organism>
<name>L9VRH9_9EURY</name>
<dbReference type="STRING" id="1114856.GCA_000383975_03249"/>
<dbReference type="InterPro" id="IPR027417">
    <property type="entry name" value="P-loop_NTPase"/>
</dbReference>
<dbReference type="PROSITE" id="PS00674">
    <property type="entry name" value="AAA"/>
    <property type="match status" value="1"/>
</dbReference>
<dbReference type="EMBL" id="AOHW01000036">
    <property type="protein sequence ID" value="ELY39815.1"/>
    <property type="molecule type" value="Genomic_DNA"/>
</dbReference>
<feature type="domain" description="AAA+ ATPase" evidence="6">
    <location>
        <begin position="321"/>
        <end position="457"/>
    </location>
</feature>
<dbReference type="InterPro" id="IPR003960">
    <property type="entry name" value="ATPase_AAA_CS"/>
</dbReference>
<accession>L9VRH9</accession>
<dbReference type="PANTHER" id="PTHR23077:SF171">
    <property type="entry name" value="NUCLEAR VALOSIN-CONTAINING PROTEIN-LIKE"/>
    <property type="match status" value="1"/>
</dbReference>
<protein>
    <submittedName>
        <fullName evidence="7">ATPase AAA</fullName>
    </submittedName>
</protein>
<dbReference type="FunFam" id="3.40.50.300:FF:001025">
    <property type="entry name" value="ATPase family, AAA domain-containing 2B"/>
    <property type="match status" value="1"/>
</dbReference>
<evidence type="ECO:0000256" key="5">
    <source>
        <dbReference type="SAM" id="MobiDB-lite"/>
    </source>
</evidence>
<feature type="region of interest" description="Disordered" evidence="5">
    <location>
        <begin position="535"/>
        <end position="556"/>
    </location>
</feature>
<dbReference type="PATRIC" id="fig|1114856.3.peg.2932"/>
<dbReference type="InterPro" id="IPR050168">
    <property type="entry name" value="AAA_ATPase_domain"/>
</dbReference>
<keyword evidence="8" id="KW-1185">Reference proteome</keyword>
<evidence type="ECO:0000313" key="7">
    <source>
        <dbReference type="EMBL" id="ELY39815.1"/>
    </source>
</evidence>
<dbReference type="InterPro" id="IPR003959">
    <property type="entry name" value="ATPase_AAA_core"/>
</dbReference>
<proteinExistence type="inferred from homology"/>
<dbReference type="GO" id="GO:0016887">
    <property type="term" value="F:ATP hydrolysis activity"/>
    <property type="evidence" value="ECO:0007669"/>
    <property type="project" value="InterPro"/>
</dbReference>
<dbReference type="AlphaFoldDB" id="L9VRH9"/>
<dbReference type="Gene3D" id="3.40.50.300">
    <property type="entry name" value="P-loop containing nucleotide triphosphate hydrolases"/>
    <property type="match status" value="2"/>
</dbReference>
<sequence>MSEYFTPEPTTVDNEPANVDLDLTFDSTPETSLEDVVGLDDAKAFARNIIEPLAADTGITTTSLLVHGPSGNGKTLFVDAICSELAAEGFAIGWLQHFQNTPGDATEIVGQAVRDAIATAPSVLVLDQFNQYHRDDLLSTLRAEFGRIEQTDARVLVIATTTFDSFSSASMPFEAAIEVGQPDTERACALLETYLQEFAAKGDIDATVDTTDEALRGATDGLSALELRTGTKHAFQSVAVTPDVETVRTETLVESLSVTAESKPQSRFGLQPSQPSNDRFVEDTDVSFDDIGGLEEVKAELQAAIEYPQQFPDTYEECGLDTAGVLLYGPPGNGKTMLAKAVANEYDRAFISVEGPELQDSLVGSTEKNIRQVFESARENAPSVVFFDEIDALAPDRNNVHASFEVDFINTLLAELDGFKDTGDVLVIGATNRPHVLDDAVLRPGRIERHIHVPVPDSETAQAIIDSHAGDYPFADDVTAEWIAAQFDDGVPAATMTGVCDHALRWYAMCRVADDGGSDGDLEVRRDDILAALEDYPTDTDDTAVSAEDSGRDGFY</sequence>
<keyword evidence="3" id="KW-0175">Coiled coil</keyword>
<evidence type="ECO:0000256" key="3">
    <source>
        <dbReference type="ARBA" id="ARBA00023054"/>
    </source>
</evidence>
<dbReference type="SUPFAM" id="SSF52540">
    <property type="entry name" value="P-loop containing nucleoside triphosphate hydrolases"/>
    <property type="match status" value="2"/>
</dbReference>